<protein>
    <submittedName>
        <fullName evidence="1">Uncharacterized protein</fullName>
    </submittedName>
</protein>
<evidence type="ECO:0000313" key="2">
    <source>
        <dbReference type="Proteomes" id="UP000261660"/>
    </source>
</evidence>
<proteinExistence type="predicted"/>
<evidence type="ECO:0000313" key="1">
    <source>
        <dbReference type="Ensembl" id="ENSLBEP00000002611.1"/>
    </source>
</evidence>
<organism evidence="1 2">
    <name type="scientific">Labrus bergylta</name>
    <name type="common">ballan wrasse</name>
    <dbReference type="NCBI Taxonomy" id="56723"/>
    <lineage>
        <taxon>Eukaryota</taxon>
        <taxon>Metazoa</taxon>
        <taxon>Chordata</taxon>
        <taxon>Craniata</taxon>
        <taxon>Vertebrata</taxon>
        <taxon>Euteleostomi</taxon>
        <taxon>Actinopterygii</taxon>
        <taxon>Neopterygii</taxon>
        <taxon>Teleostei</taxon>
        <taxon>Neoteleostei</taxon>
        <taxon>Acanthomorphata</taxon>
        <taxon>Eupercaria</taxon>
        <taxon>Labriformes</taxon>
        <taxon>Labridae</taxon>
        <taxon>Labrus</taxon>
    </lineage>
</organism>
<keyword evidence="2" id="KW-1185">Reference proteome</keyword>
<accession>A0A3Q3E9B4</accession>
<dbReference type="AlphaFoldDB" id="A0A3Q3E9B4"/>
<reference evidence="1" key="2">
    <citation type="submission" date="2025-09" db="UniProtKB">
        <authorList>
            <consortium name="Ensembl"/>
        </authorList>
    </citation>
    <scope>IDENTIFICATION</scope>
</reference>
<sequence length="99" mass="11269">MELRKRVKLSKPEHNLSLFQDASPPGTCSNKTWDKKRSNATHQGGKCLVSQTPKFPFLVFRKWSGRSPSGPSVDCTTPTSSKCCRPRQYRKVGFIWKRA</sequence>
<dbReference type="InParanoid" id="A0A3Q3E9B4"/>
<dbReference type="Proteomes" id="UP000261660">
    <property type="component" value="Unplaced"/>
</dbReference>
<reference evidence="1" key="1">
    <citation type="submission" date="2025-08" db="UniProtKB">
        <authorList>
            <consortium name="Ensembl"/>
        </authorList>
    </citation>
    <scope>IDENTIFICATION</scope>
</reference>
<name>A0A3Q3E9B4_9LABR</name>
<dbReference type="Ensembl" id="ENSLBET00000002761.1">
    <property type="protein sequence ID" value="ENSLBEP00000002611.1"/>
    <property type="gene ID" value="ENSLBEG00000002065.1"/>
</dbReference>